<sequence>MGNIIPNHQSPITNHQSPITNHQSPITNHQSPITYNLGKISGIKLPGTLDKAKF</sequence>
<name>A0ABR9VFD7_9CYAN</name>
<dbReference type="Proteomes" id="UP000606776">
    <property type="component" value="Unassembled WGS sequence"/>
</dbReference>
<gene>
    <name evidence="2" type="ORF">IQ227_14550</name>
</gene>
<keyword evidence="3" id="KW-1185">Reference proteome</keyword>
<organism evidence="2 3">
    <name type="scientific">Sphaerospermopsis aphanizomenoides LEGE 00250</name>
    <dbReference type="NCBI Taxonomy" id="2777972"/>
    <lineage>
        <taxon>Bacteria</taxon>
        <taxon>Bacillati</taxon>
        <taxon>Cyanobacteriota</taxon>
        <taxon>Cyanophyceae</taxon>
        <taxon>Nostocales</taxon>
        <taxon>Aphanizomenonaceae</taxon>
        <taxon>Sphaerospermopsis</taxon>
        <taxon>Sphaerospermopsis aphanizomenoides</taxon>
    </lineage>
</organism>
<reference evidence="2 3" key="1">
    <citation type="submission" date="2020-10" db="EMBL/GenBank/DDBJ databases">
        <authorList>
            <person name="Castelo-Branco R."/>
            <person name="Eusebio N."/>
            <person name="Adriana R."/>
            <person name="Vieira A."/>
            <person name="Brugerolle De Fraissinette N."/>
            <person name="Rezende De Castro R."/>
            <person name="Schneider M.P."/>
            <person name="Vasconcelos V."/>
            <person name="Leao P.N."/>
        </authorList>
    </citation>
    <scope>NUCLEOTIDE SEQUENCE [LARGE SCALE GENOMIC DNA]</scope>
    <source>
        <strain evidence="2 3">LEGE 00250</strain>
    </source>
</reference>
<comment type="caution">
    <text evidence="2">The sequence shown here is derived from an EMBL/GenBank/DDBJ whole genome shotgun (WGS) entry which is preliminary data.</text>
</comment>
<protein>
    <submittedName>
        <fullName evidence="2">Uncharacterized protein</fullName>
    </submittedName>
</protein>
<dbReference type="RefSeq" id="WP_190347097.1">
    <property type="nucleotide sequence ID" value="NZ_JADEWB010000083.1"/>
</dbReference>
<dbReference type="EMBL" id="JADEWB010000083">
    <property type="protein sequence ID" value="MBE9237213.1"/>
    <property type="molecule type" value="Genomic_DNA"/>
</dbReference>
<evidence type="ECO:0000313" key="2">
    <source>
        <dbReference type="EMBL" id="MBE9237213.1"/>
    </source>
</evidence>
<evidence type="ECO:0000313" key="3">
    <source>
        <dbReference type="Proteomes" id="UP000606776"/>
    </source>
</evidence>
<evidence type="ECO:0000256" key="1">
    <source>
        <dbReference type="SAM" id="MobiDB-lite"/>
    </source>
</evidence>
<accession>A0ABR9VFD7</accession>
<proteinExistence type="predicted"/>
<feature type="region of interest" description="Disordered" evidence="1">
    <location>
        <begin position="1"/>
        <end position="33"/>
    </location>
</feature>